<dbReference type="Proteomes" id="UP000677244">
    <property type="component" value="Unassembled WGS sequence"/>
</dbReference>
<evidence type="ECO:0000259" key="2">
    <source>
        <dbReference type="PROSITE" id="PS50102"/>
    </source>
</evidence>
<dbReference type="InterPro" id="IPR000504">
    <property type="entry name" value="RRM_dom"/>
</dbReference>
<accession>A0ABS3Z2U2</accession>
<dbReference type="SMART" id="SM00360">
    <property type="entry name" value="RRM"/>
    <property type="match status" value="1"/>
</dbReference>
<dbReference type="InterPro" id="IPR035979">
    <property type="entry name" value="RBD_domain_sf"/>
</dbReference>
<dbReference type="PROSITE" id="PS50102">
    <property type="entry name" value="RRM"/>
    <property type="match status" value="1"/>
</dbReference>
<dbReference type="RefSeq" id="WP_209142816.1">
    <property type="nucleotide sequence ID" value="NZ_JAGHKO010000011.1"/>
</dbReference>
<keyword evidence="4" id="KW-1185">Reference proteome</keyword>
<keyword evidence="1" id="KW-0694">RNA-binding</keyword>
<organism evidence="3 4">
    <name type="scientific">Niastella soli</name>
    <dbReference type="NCBI Taxonomy" id="2821487"/>
    <lineage>
        <taxon>Bacteria</taxon>
        <taxon>Pseudomonadati</taxon>
        <taxon>Bacteroidota</taxon>
        <taxon>Chitinophagia</taxon>
        <taxon>Chitinophagales</taxon>
        <taxon>Chitinophagaceae</taxon>
        <taxon>Niastella</taxon>
    </lineage>
</organism>
<dbReference type="PANTHER" id="PTHR48025:SF1">
    <property type="entry name" value="RRM DOMAIN-CONTAINING PROTEIN"/>
    <property type="match status" value="1"/>
</dbReference>
<dbReference type="InterPro" id="IPR012677">
    <property type="entry name" value="Nucleotide-bd_a/b_plait_sf"/>
</dbReference>
<dbReference type="EMBL" id="JAGHKO010000011">
    <property type="protein sequence ID" value="MBO9204343.1"/>
    <property type="molecule type" value="Genomic_DNA"/>
</dbReference>
<name>A0ABS3Z2U2_9BACT</name>
<evidence type="ECO:0000313" key="4">
    <source>
        <dbReference type="Proteomes" id="UP000677244"/>
    </source>
</evidence>
<dbReference type="Gene3D" id="3.30.70.330">
    <property type="match status" value="1"/>
</dbReference>
<dbReference type="PANTHER" id="PTHR48025">
    <property type="entry name" value="OS02G0815200 PROTEIN"/>
    <property type="match status" value="1"/>
</dbReference>
<proteinExistence type="predicted"/>
<comment type="caution">
    <text evidence="3">The sequence shown here is derived from an EMBL/GenBank/DDBJ whole genome shotgun (WGS) entry which is preliminary data.</text>
</comment>
<dbReference type="SUPFAM" id="SSF54928">
    <property type="entry name" value="RNA-binding domain, RBD"/>
    <property type="match status" value="1"/>
</dbReference>
<evidence type="ECO:0000313" key="3">
    <source>
        <dbReference type="EMBL" id="MBO9204343.1"/>
    </source>
</evidence>
<protein>
    <recommendedName>
        <fullName evidence="2">RRM domain-containing protein</fullName>
    </recommendedName>
</protein>
<sequence>MNIHVYNLSLNTIDRDLRRLFSPFGIVVSAEVLRDKLNGRSRCNAMVEMPIDSEARQAIESLHQTLLDGKKISVSEHVVTPKW</sequence>
<gene>
    <name evidence="3" type="ORF">J7I42_28910</name>
</gene>
<reference evidence="3 4" key="1">
    <citation type="submission" date="2021-03" db="EMBL/GenBank/DDBJ databases">
        <title>Assistant Professor.</title>
        <authorList>
            <person name="Huq M.A."/>
        </authorList>
    </citation>
    <scope>NUCLEOTIDE SEQUENCE [LARGE SCALE GENOMIC DNA]</scope>
    <source>
        <strain evidence="3 4">MAH-29</strain>
    </source>
</reference>
<dbReference type="InterPro" id="IPR050502">
    <property type="entry name" value="Euk_RNA-bind_prot"/>
</dbReference>
<dbReference type="Pfam" id="PF00076">
    <property type="entry name" value="RRM_1"/>
    <property type="match status" value="1"/>
</dbReference>
<feature type="domain" description="RRM" evidence="2">
    <location>
        <begin position="1"/>
        <end position="75"/>
    </location>
</feature>
<evidence type="ECO:0000256" key="1">
    <source>
        <dbReference type="ARBA" id="ARBA00022884"/>
    </source>
</evidence>